<dbReference type="GO" id="GO:0016878">
    <property type="term" value="F:acid-thiol ligase activity"/>
    <property type="evidence" value="ECO:0007669"/>
    <property type="project" value="UniProtKB-ARBA"/>
</dbReference>
<dbReference type="Pfam" id="PF00501">
    <property type="entry name" value="AMP-binding"/>
    <property type="match status" value="1"/>
</dbReference>
<organism evidence="5 6">
    <name type="scientific">Thermoflavimicrobium daqui</name>
    <dbReference type="NCBI Taxonomy" id="2137476"/>
    <lineage>
        <taxon>Bacteria</taxon>
        <taxon>Bacillati</taxon>
        <taxon>Bacillota</taxon>
        <taxon>Bacilli</taxon>
        <taxon>Bacillales</taxon>
        <taxon>Thermoactinomycetaceae</taxon>
        <taxon>Thermoflavimicrobium</taxon>
    </lineage>
</organism>
<dbReference type="PROSITE" id="PS00455">
    <property type="entry name" value="AMP_BINDING"/>
    <property type="match status" value="1"/>
</dbReference>
<dbReference type="FunFam" id="3.30.300.30:FF:000008">
    <property type="entry name" value="2,3-dihydroxybenzoate-AMP ligase"/>
    <property type="match status" value="1"/>
</dbReference>
<feature type="domain" description="AMP-dependent synthetase/ligase" evidence="3">
    <location>
        <begin position="9"/>
        <end position="366"/>
    </location>
</feature>
<evidence type="ECO:0000313" key="6">
    <source>
        <dbReference type="Proteomes" id="UP000251213"/>
    </source>
</evidence>
<dbReference type="InterPro" id="IPR042099">
    <property type="entry name" value="ANL_N_sf"/>
</dbReference>
<dbReference type="Pfam" id="PF13193">
    <property type="entry name" value="AMP-binding_C"/>
    <property type="match status" value="1"/>
</dbReference>
<evidence type="ECO:0000313" key="5">
    <source>
        <dbReference type="EMBL" id="RAL24188.1"/>
    </source>
</evidence>
<feature type="domain" description="AMP-binding enzyme C-terminal" evidence="4">
    <location>
        <begin position="416"/>
        <end position="490"/>
    </location>
</feature>
<accession>A0A364K473</accession>
<sequence length="506" mass="57368">MNTLGNLLQNRANESPTLEAFRSNLFCYTFKTYNERVNQLAHFLLDHHVQKGDRIAILCKNNHPFPTILMATLKIGAIAVPLSWQLTSYELKDILENFQPKIIFYDREFSDSLTSYHPSSYFTVEVGVEDNTTEEYDRIFVQYPSSEPNVNVNEQDIAMILFTSGTTGNVKGCIFKHGPLFSYISKTKTQTTQSNGKRFLASHPFYHMSSITTILITIYNGITLIPLTNPTPAKIWDAIEEHQVTMMLAFPSTYIYMLEEWKAREKQGKNTSLLQIAFSGGTKVPANLILEYKKMGIPMLQGYGSTESWVVTRWHPGMGYDKVESVGKPFDDVQVKIVSPDSGKEVGTGEIGEILVKSPYMFEGYWNNPTATEKILKNGWLHMGDSGKIDEEGFLYVLGRYKDVIVYGGDNIYPDQVEEVIEQIEGILEAAVIGVPDPIFGEKPRAYVVKDKTSTVTEEEIKKYCRERLASYKVPEICLVDTLPKNYLGKVLKRVLKDEAEKDVQK</sequence>
<dbReference type="InterPro" id="IPR050237">
    <property type="entry name" value="ATP-dep_AMP-bd_enzyme"/>
</dbReference>
<keyword evidence="6" id="KW-1185">Reference proteome</keyword>
<dbReference type="OrthoDB" id="9757771at2"/>
<dbReference type="PANTHER" id="PTHR43767:SF1">
    <property type="entry name" value="NONRIBOSOMAL PEPTIDE SYNTHASE PES1 (EUROFUNG)-RELATED"/>
    <property type="match status" value="1"/>
</dbReference>
<dbReference type="InterPro" id="IPR000873">
    <property type="entry name" value="AMP-dep_synth/lig_dom"/>
</dbReference>
<gene>
    <name evidence="5" type="ORF">DL897_10930</name>
</gene>
<dbReference type="Proteomes" id="UP000251213">
    <property type="component" value="Unassembled WGS sequence"/>
</dbReference>
<dbReference type="InterPro" id="IPR025110">
    <property type="entry name" value="AMP-bd_C"/>
</dbReference>
<name>A0A364K473_9BACL</name>
<dbReference type="InterPro" id="IPR045851">
    <property type="entry name" value="AMP-bd_C_sf"/>
</dbReference>
<comment type="similarity">
    <text evidence="1">Belongs to the ATP-dependent AMP-binding enzyme family.</text>
</comment>
<dbReference type="SUPFAM" id="SSF56801">
    <property type="entry name" value="Acetyl-CoA synthetase-like"/>
    <property type="match status" value="1"/>
</dbReference>
<dbReference type="EMBL" id="QJKK01000005">
    <property type="protein sequence ID" value="RAL24188.1"/>
    <property type="molecule type" value="Genomic_DNA"/>
</dbReference>
<proteinExistence type="inferred from homology"/>
<dbReference type="Gene3D" id="3.30.300.30">
    <property type="match status" value="1"/>
</dbReference>
<reference evidence="5 6" key="2">
    <citation type="submission" date="2018-06" db="EMBL/GenBank/DDBJ databases">
        <authorList>
            <person name="Zhirakovskaya E."/>
        </authorList>
    </citation>
    <scope>NUCLEOTIDE SEQUENCE [LARGE SCALE GENOMIC DNA]</scope>
    <source>
        <strain evidence="5 6">FBKL4.011</strain>
    </source>
</reference>
<dbReference type="Gene3D" id="3.40.50.12780">
    <property type="entry name" value="N-terminal domain of ligase-like"/>
    <property type="match status" value="1"/>
</dbReference>
<evidence type="ECO:0000259" key="4">
    <source>
        <dbReference type="Pfam" id="PF13193"/>
    </source>
</evidence>
<evidence type="ECO:0000256" key="1">
    <source>
        <dbReference type="ARBA" id="ARBA00006432"/>
    </source>
</evidence>
<dbReference type="AlphaFoldDB" id="A0A364K473"/>
<evidence type="ECO:0000256" key="2">
    <source>
        <dbReference type="ARBA" id="ARBA00022598"/>
    </source>
</evidence>
<protein>
    <submittedName>
        <fullName evidence="5">Long-chain fatty acid--CoA ligase</fullName>
    </submittedName>
</protein>
<dbReference type="RefSeq" id="WP_113659181.1">
    <property type="nucleotide sequence ID" value="NZ_KZ845667.1"/>
</dbReference>
<comment type="caution">
    <text evidence="5">The sequence shown here is derived from an EMBL/GenBank/DDBJ whole genome shotgun (WGS) entry which is preliminary data.</text>
</comment>
<reference evidence="5 6" key="1">
    <citation type="submission" date="2018-06" db="EMBL/GenBank/DDBJ databases">
        <title>Thermoflavimicrobium daqus sp. nov., a thermophilic microbe isolated from Moutai-flavour Daqu.</title>
        <authorList>
            <person name="Wang X."/>
            <person name="Zhou H."/>
        </authorList>
    </citation>
    <scope>NUCLEOTIDE SEQUENCE [LARGE SCALE GENOMIC DNA]</scope>
    <source>
        <strain evidence="5 6">FBKL4.011</strain>
    </source>
</reference>
<dbReference type="InterPro" id="IPR020845">
    <property type="entry name" value="AMP-binding_CS"/>
</dbReference>
<dbReference type="PANTHER" id="PTHR43767">
    <property type="entry name" value="LONG-CHAIN-FATTY-ACID--COA LIGASE"/>
    <property type="match status" value="1"/>
</dbReference>
<keyword evidence="2 5" id="KW-0436">Ligase</keyword>
<evidence type="ECO:0000259" key="3">
    <source>
        <dbReference type="Pfam" id="PF00501"/>
    </source>
</evidence>